<evidence type="ECO:0000313" key="3">
    <source>
        <dbReference type="EMBL" id="MFD1847399.1"/>
    </source>
</evidence>
<name>A0ABW4Q9V8_9MICC</name>
<sequence>MSSSEHHPTGSPQDSTRPASGSTPGSPAAGQPRPTGAQQGPGPTAGRTPGQPASAAGAQAKAGTPSSAPKTAAKSGKKATKPKSPKGEWGVFRTVVILVGLILAGFGAFYLITGTSGVPDTDLGTPSPTLESQFRFFSAMMVGVGAAFITIGVKFEWANMLWMVCLMVFIGGIGRVLSWAFSGTPHYMMIILMVIELAFPAALLVWHRYIAKTTEIRNEYAARG</sequence>
<feature type="transmembrane region" description="Helical" evidence="2">
    <location>
        <begin position="187"/>
        <end position="206"/>
    </location>
</feature>
<feature type="compositionally biased region" description="Basic residues" evidence="1">
    <location>
        <begin position="75"/>
        <end position="84"/>
    </location>
</feature>
<dbReference type="EMBL" id="JBHUGA010000052">
    <property type="protein sequence ID" value="MFD1847399.1"/>
    <property type="molecule type" value="Genomic_DNA"/>
</dbReference>
<comment type="caution">
    <text evidence="3">The sequence shown here is derived from an EMBL/GenBank/DDBJ whole genome shotgun (WGS) entry which is preliminary data.</text>
</comment>
<reference evidence="4" key="1">
    <citation type="journal article" date="2019" name="Int. J. Syst. Evol. Microbiol.">
        <title>The Global Catalogue of Microorganisms (GCM) 10K type strain sequencing project: providing services to taxonomists for standard genome sequencing and annotation.</title>
        <authorList>
            <consortium name="The Broad Institute Genomics Platform"/>
            <consortium name="The Broad Institute Genome Sequencing Center for Infectious Disease"/>
            <person name="Wu L."/>
            <person name="Ma J."/>
        </authorList>
    </citation>
    <scope>NUCLEOTIDE SEQUENCE [LARGE SCALE GENOMIC DNA]</scope>
    <source>
        <strain evidence="4">JCM 11496</strain>
    </source>
</reference>
<feature type="region of interest" description="Disordered" evidence="1">
    <location>
        <begin position="1"/>
        <end position="85"/>
    </location>
</feature>
<feature type="compositionally biased region" description="Low complexity" evidence="1">
    <location>
        <begin position="48"/>
        <end position="74"/>
    </location>
</feature>
<proteinExistence type="predicted"/>
<keyword evidence="4" id="KW-1185">Reference proteome</keyword>
<feature type="transmembrane region" description="Helical" evidence="2">
    <location>
        <begin position="91"/>
        <end position="112"/>
    </location>
</feature>
<evidence type="ECO:0000256" key="1">
    <source>
        <dbReference type="SAM" id="MobiDB-lite"/>
    </source>
</evidence>
<keyword evidence="2" id="KW-0472">Membrane</keyword>
<keyword evidence="2" id="KW-0812">Transmembrane</keyword>
<protein>
    <submittedName>
        <fullName evidence="3">DUF4345 family protein</fullName>
    </submittedName>
</protein>
<evidence type="ECO:0000256" key="2">
    <source>
        <dbReference type="SAM" id="Phobius"/>
    </source>
</evidence>
<evidence type="ECO:0000313" key="4">
    <source>
        <dbReference type="Proteomes" id="UP001597307"/>
    </source>
</evidence>
<gene>
    <name evidence="3" type="ORF">ACFSFX_12435</name>
</gene>
<organism evidence="3 4">
    <name type="scientific">Arthrobacter flavus</name>
    <dbReference type="NCBI Taxonomy" id="95172"/>
    <lineage>
        <taxon>Bacteria</taxon>
        <taxon>Bacillati</taxon>
        <taxon>Actinomycetota</taxon>
        <taxon>Actinomycetes</taxon>
        <taxon>Micrococcales</taxon>
        <taxon>Micrococcaceae</taxon>
        <taxon>Arthrobacter</taxon>
    </lineage>
</organism>
<feature type="compositionally biased region" description="Polar residues" evidence="1">
    <location>
        <begin position="10"/>
        <end position="25"/>
    </location>
</feature>
<dbReference type="Pfam" id="PF14248">
    <property type="entry name" value="DUF4345"/>
    <property type="match status" value="1"/>
</dbReference>
<dbReference type="InterPro" id="IPR025597">
    <property type="entry name" value="DUF4345"/>
</dbReference>
<dbReference type="Proteomes" id="UP001597307">
    <property type="component" value="Unassembled WGS sequence"/>
</dbReference>
<feature type="transmembrane region" description="Helical" evidence="2">
    <location>
        <begin position="160"/>
        <end position="181"/>
    </location>
</feature>
<dbReference type="RefSeq" id="WP_343879414.1">
    <property type="nucleotide sequence ID" value="NZ_BAAAIJ010000036.1"/>
</dbReference>
<feature type="transmembrane region" description="Helical" evidence="2">
    <location>
        <begin position="132"/>
        <end position="153"/>
    </location>
</feature>
<keyword evidence="2" id="KW-1133">Transmembrane helix</keyword>
<accession>A0ABW4Q9V8</accession>